<reference evidence="5 6" key="1">
    <citation type="journal article" date="2019" name="Appl. Environ. Microbiol.">
        <title>Co-occurrence of broad and narrow host-range viruses infecting the toxic bloom-forming cyanobacterium Microcystis aeruginosa.</title>
        <authorList>
            <person name="Morimoto D."/>
            <person name="Tominaga K."/>
            <person name="Nishimura Y."/>
            <person name="Yoshida N."/>
            <person name="Kimura S."/>
            <person name="Sako Y."/>
            <person name="Yoshida T."/>
        </authorList>
    </citation>
    <scope>NUCLEOTIDE SEQUENCE [LARGE SCALE GENOMIC DNA]</scope>
    <source>
        <strain evidence="5 6">11-30S32</strain>
    </source>
</reference>
<dbReference type="Gene3D" id="1.25.40.10">
    <property type="entry name" value="Tetratricopeptide repeat domain"/>
    <property type="match status" value="6"/>
</dbReference>
<dbReference type="Gene3D" id="3.40.50.300">
    <property type="entry name" value="P-loop containing nucleotide triphosphate hydrolases"/>
    <property type="match status" value="1"/>
</dbReference>
<feature type="region of interest" description="Disordered" evidence="2">
    <location>
        <begin position="1365"/>
        <end position="1393"/>
    </location>
</feature>
<dbReference type="PANTHER" id="PTHR22845:SF5">
    <property type="entry name" value="APOPTOTIC PROTEASE-ACTIVATING FACTOR 1"/>
    <property type="match status" value="1"/>
</dbReference>
<evidence type="ECO:0000259" key="4">
    <source>
        <dbReference type="Pfam" id="PF00931"/>
    </source>
</evidence>
<comment type="caution">
    <text evidence="5">The sequence shown here is derived from an EMBL/GenBank/DDBJ whole genome shotgun (WGS) entry which is preliminary data.</text>
</comment>
<name>A0A510PFX0_MICAE</name>
<dbReference type="GO" id="GO:0005829">
    <property type="term" value="C:cytosol"/>
    <property type="evidence" value="ECO:0007669"/>
    <property type="project" value="UniProtKB-ARBA"/>
</dbReference>
<dbReference type="InterPro" id="IPR001254">
    <property type="entry name" value="Trypsin_dom"/>
</dbReference>
<dbReference type="SUPFAM" id="SSF50494">
    <property type="entry name" value="Trypsin-like serine proteases"/>
    <property type="match status" value="1"/>
</dbReference>
<dbReference type="Gene3D" id="1.10.10.10">
    <property type="entry name" value="Winged helix-like DNA-binding domain superfamily/Winged helix DNA-binding domain"/>
    <property type="match status" value="1"/>
</dbReference>
<gene>
    <name evidence="5" type="ORF">MAE30S32_12930</name>
</gene>
<dbReference type="EMBL" id="BHVU01000054">
    <property type="protein sequence ID" value="GCA92641.1"/>
    <property type="molecule type" value="Genomic_DNA"/>
</dbReference>
<organism evidence="5 6">
    <name type="scientific">Microcystis aeruginosa 11-30S32</name>
    <dbReference type="NCBI Taxonomy" id="2358142"/>
    <lineage>
        <taxon>Bacteria</taxon>
        <taxon>Bacillati</taxon>
        <taxon>Cyanobacteriota</taxon>
        <taxon>Cyanophyceae</taxon>
        <taxon>Oscillatoriophycideae</taxon>
        <taxon>Chroococcales</taxon>
        <taxon>Microcystaceae</taxon>
        <taxon>Microcystis</taxon>
    </lineage>
</organism>
<dbReference type="SUPFAM" id="SSF52540">
    <property type="entry name" value="P-loop containing nucleoside triphosphate hydrolases"/>
    <property type="match status" value="1"/>
</dbReference>
<feature type="compositionally biased region" description="Basic and acidic residues" evidence="2">
    <location>
        <begin position="1374"/>
        <end position="1393"/>
    </location>
</feature>
<dbReference type="GO" id="GO:0004252">
    <property type="term" value="F:serine-type endopeptidase activity"/>
    <property type="evidence" value="ECO:0007669"/>
    <property type="project" value="InterPro"/>
</dbReference>
<evidence type="ECO:0000259" key="3">
    <source>
        <dbReference type="Pfam" id="PF00089"/>
    </source>
</evidence>
<dbReference type="Proteomes" id="UP000321223">
    <property type="component" value="Unassembled WGS sequence"/>
</dbReference>
<dbReference type="PANTHER" id="PTHR22845">
    <property type="entry name" value="APOPTOTIC PROTEASE-ACTIVATING FACTOR 1"/>
    <property type="match status" value="1"/>
</dbReference>
<dbReference type="InterPro" id="IPR036388">
    <property type="entry name" value="WH-like_DNA-bd_sf"/>
</dbReference>
<dbReference type="PRINTS" id="PR00364">
    <property type="entry name" value="DISEASERSIST"/>
</dbReference>
<keyword evidence="1" id="KW-0053">Apoptosis</keyword>
<dbReference type="GO" id="GO:0006508">
    <property type="term" value="P:proteolysis"/>
    <property type="evidence" value="ECO:0007669"/>
    <property type="project" value="InterPro"/>
</dbReference>
<accession>A0A510PFX0</accession>
<dbReference type="InterPro" id="IPR002182">
    <property type="entry name" value="NB-ARC"/>
</dbReference>
<sequence>MPQFQPDRALEIVAPKYGTAYRIGGRLLLTCRHLFDNSNDCKVRFRSASDYSDKQDIDAKVIWKAPDNIDIALVELPETIETCDPVGFGLLPDASSTQKVKFDFLGFPLFLRYSEDEIKYATGLHIEGTIDVANRVPHHRLLLNIKDSQDIQPTDEQLERLTENQSPWQGTSGSAIVCNGLVIGVQSKQPIRDRPASLEAESLARVYDNPEWCEILENHDIDPEPKPVISASLKSSSYRNQAPPKPSYFVERPEVSIELKKLLLSEITEKTGTLVISAIYGLGGIGKSTLAAALAQEKEVQAFFPDGIFWATLGQQPDILSFLHGWIQALGDYNFKPTGIDAASLHLRTLLADKKALLVVDDLWNVEDIDPFRVAVNQCKLLVTTREVPVKGAIRYDLDVMTETQSLALLTGYLKHELNLPDQKQAKILAKIVGYLPLALELTAAQIEDGIPWAELIEELQAEIANLEILDRLEAGDTANEEKRKHYSLIACFNLSLKRLSPQRLQQFIWLGVLPDDVTITEKMAITLWDCQVKEARQTLRYLRSKALLLTGVSSEQLTSYRVHDLLHDLARNLILASPHPETDYQLPGLGLSMAEAHQQLLQRYQRQIKRSPLTPLEKERSPLTPLEKGGKEVEVPLIKGDLGGSNWHSLEDDGYIYNQLLWHLEKAGQIAQIHLLLREKTAEGHNGWYSQCEREGKTAIFIKDVSRAWQLAEEHFIENPTKSIGLQVRYALITTSLNSLATNIPPELIAALIKHEIWTPAQGLAYVRQNQDDFGRAEGLKAISPYLTSTLLPEALEIAKGFGSEHDREWALIGLAPYLPEILPEAFAIARAIRDESRRAEALTGLAPHLPESLLYEALAVARAIRDESRRAEALTGLAPHLPESLLYEALAVARAIGDESRRAEALTGLAPHLPESLLYEALAVARAIGDESRRAEALTGLAPHLPESLLYEALAVARAIGDEYNRALALTGLAFYVPTVLPEALAVDRAIWSESGRALRALALTGLAPHLPESLLFEALAVARRIGDAKALTGLAPHLPESLLPEALEVARGIENEYNRALALTGLAPHFPEVLPEALAVVRGIGKDISLVWQLNEYKLAEALTGLAPHLPESLLPEALEIARGIGNEHYRARALTELAPHLPESLLSEVLEVARAIGDEYNRAKALTGLAPYLPEVLPEALEVARRIGSEEYRAEALTGLAPHLPVSLLPEAIEIVGAIGNEYHRAEVLTGLAPHLPESLLPEALEVARGIRQEYHRAKALTGLAPYVPEVLSEALEVVRAIGYEYSRAKALTGLAPHLPESLLSEALEVARAIGYESYRAEALIGLAPHLSEALLSEALEVARAIGNTYHREEALTGFAPLKEVSQQQKETDRQQKETERRQQETDRQLKELGRQIGGLGAKFGSFTEGLALPSEALALAAAREYRYALALTGLAPHLPESLLPEALEIARGIRQEYHRAKALTGLAPYVPEVLSEALEVVRAIGYEYSRAKALTGLAPHLPESLLSEALEVARRIGSEEYRAEALTGLAPHLPVSLLPEAIEIVGGIEDESRRAEALTRLAPYLPEVLPEALEIARGIGSEYHRALALKALTATLTPANVDQFTWKKNLHALGSLTRPHFLETIPNLAPLILHFGGEVALREVYQGIREVSRWWK</sequence>
<evidence type="ECO:0000313" key="5">
    <source>
        <dbReference type="EMBL" id="GCA92641.1"/>
    </source>
</evidence>
<dbReference type="InterPro" id="IPR011990">
    <property type="entry name" value="TPR-like_helical_dom_sf"/>
</dbReference>
<proteinExistence type="predicted"/>
<evidence type="ECO:0000313" key="6">
    <source>
        <dbReference type="Proteomes" id="UP000321223"/>
    </source>
</evidence>
<dbReference type="GO" id="GO:0043531">
    <property type="term" value="F:ADP binding"/>
    <property type="evidence" value="ECO:0007669"/>
    <property type="project" value="InterPro"/>
</dbReference>
<dbReference type="RefSeq" id="WP_147069486.1">
    <property type="nucleotide sequence ID" value="NZ_BHVU01000054.1"/>
</dbReference>
<dbReference type="Pfam" id="PF00931">
    <property type="entry name" value="NB-ARC"/>
    <property type="match status" value="1"/>
</dbReference>
<dbReference type="InterPro" id="IPR009003">
    <property type="entry name" value="Peptidase_S1_PA"/>
</dbReference>
<dbReference type="InterPro" id="IPR027417">
    <property type="entry name" value="P-loop_NTPase"/>
</dbReference>
<feature type="domain" description="NB-ARC" evidence="4">
    <location>
        <begin position="270"/>
        <end position="407"/>
    </location>
</feature>
<evidence type="ECO:0000256" key="1">
    <source>
        <dbReference type="ARBA" id="ARBA00022703"/>
    </source>
</evidence>
<dbReference type="Pfam" id="PF00089">
    <property type="entry name" value="Trypsin"/>
    <property type="match status" value="1"/>
</dbReference>
<feature type="domain" description="Peptidase S1" evidence="3">
    <location>
        <begin position="23"/>
        <end position="187"/>
    </location>
</feature>
<protein>
    <submittedName>
        <fullName evidence="5">Regulatory protein AfsR</fullName>
    </submittedName>
</protein>
<evidence type="ECO:0000256" key="2">
    <source>
        <dbReference type="SAM" id="MobiDB-lite"/>
    </source>
</evidence>